<reference evidence="10" key="1">
    <citation type="submission" date="2020-08" db="EMBL/GenBank/DDBJ databases">
        <title>Spodoptera exigua strain:BAW_Kor-Di-RS1 Genome sequencing and assembly.</title>
        <authorList>
            <person name="Kim J."/>
            <person name="Nam H.Y."/>
            <person name="Kwon M."/>
            <person name="Choi J.H."/>
            <person name="Cho S.R."/>
            <person name="Kim G.-H."/>
        </authorList>
    </citation>
    <scope>NUCLEOTIDE SEQUENCE</scope>
    <source>
        <strain evidence="10">BAW_Kor-Di-RS1</strain>
        <tissue evidence="10">Whole-body</tissue>
    </source>
</reference>
<dbReference type="PROSITE" id="PS00640">
    <property type="entry name" value="THIOL_PROTEASE_ASN"/>
    <property type="match status" value="1"/>
</dbReference>
<dbReference type="Proteomes" id="UP000648187">
    <property type="component" value="Unassembled WGS sequence"/>
</dbReference>
<feature type="chain" id="PRO_5033028738" description="Peptidase C1A papain C-terminal domain-containing protein" evidence="8">
    <location>
        <begin position="22"/>
        <end position="345"/>
    </location>
</feature>
<gene>
    <name evidence="10" type="ORF">HW555_000813</name>
</gene>
<evidence type="ECO:0000256" key="6">
    <source>
        <dbReference type="ARBA" id="ARBA00023145"/>
    </source>
</evidence>
<keyword evidence="3 8" id="KW-0732">Signal</keyword>
<name>A0A835GQT4_SPOEX</name>
<proteinExistence type="inferred from homology"/>
<dbReference type="EMBL" id="JACKWZ010000005">
    <property type="protein sequence ID" value="KAF9424104.1"/>
    <property type="molecule type" value="Genomic_DNA"/>
</dbReference>
<evidence type="ECO:0000256" key="5">
    <source>
        <dbReference type="ARBA" id="ARBA00022807"/>
    </source>
</evidence>
<dbReference type="PANTHER" id="PTHR12411">
    <property type="entry name" value="CYSTEINE PROTEASE FAMILY C1-RELATED"/>
    <property type="match status" value="1"/>
</dbReference>
<evidence type="ECO:0000256" key="1">
    <source>
        <dbReference type="ARBA" id="ARBA00008455"/>
    </source>
</evidence>
<dbReference type="FunFam" id="3.90.70.10:FF:000031">
    <property type="entry name" value="Cathepsin B"/>
    <property type="match status" value="1"/>
</dbReference>
<dbReference type="GO" id="GO:0004197">
    <property type="term" value="F:cysteine-type endopeptidase activity"/>
    <property type="evidence" value="ECO:0007669"/>
    <property type="project" value="InterPro"/>
</dbReference>
<dbReference type="Pfam" id="PF00112">
    <property type="entry name" value="Peptidase_C1"/>
    <property type="match status" value="1"/>
</dbReference>
<organism evidence="10 11">
    <name type="scientific">Spodoptera exigua</name>
    <name type="common">Beet armyworm</name>
    <name type="synonym">Noctua fulgens</name>
    <dbReference type="NCBI Taxonomy" id="7107"/>
    <lineage>
        <taxon>Eukaryota</taxon>
        <taxon>Metazoa</taxon>
        <taxon>Ecdysozoa</taxon>
        <taxon>Arthropoda</taxon>
        <taxon>Hexapoda</taxon>
        <taxon>Insecta</taxon>
        <taxon>Pterygota</taxon>
        <taxon>Neoptera</taxon>
        <taxon>Endopterygota</taxon>
        <taxon>Lepidoptera</taxon>
        <taxon>Glossata</taxon>
        <taxon>Ditrysia</taxon>
        <taxon>Noctuoidea</taxon>
        <taxon>Noctuidae</taxon>
        <taxon>Amphipyrinae</taxon>
        <taxon>Spodoptera</taxon>
    </lineage>
</organism>
<evidence type="ECO:0000259" key="9">
    <source>
        <dbReference type="SMART" id="SM00645"/>
    </source>
</evidence>
<evidence type="ECO:0000256" key="4">
    <source>
        <dbReference type="ARBA" id="ARBA00022801"/>
    </source>
</evidence>
<keyword evidence="7" id="KW-1015">Disulfide bond</keyword>
<evidence type="ECO:0000256" key="2">
    <source>
        <dbReference type="ARBA" id="ARBA00022670"/>
    </source>
</evidence>
<dbReference type="InterPro" id="IPR013128">
    <property type="entry name" value="Peptidase_C1A"/>
</dbReference>
<dbReference type="InterPro" id="IPR012599">
    <property type="entry name" value="Propeptide_C1A"/>
</dbReference>
<accession>A0A835GQT4</accession>
<dbReference type="InterPro" id="IPR000668">
    <property type="entry name" value="Peptidase_C1A_C"/>
</dbReference>
<feature type="signal peptide" evidence="8">
    <location>
        <begin position="1"/>
        <end position="21"/>
    </location>
</feature>
<evidence type="ECO:0000256" key="3">
    <source>
        <dbReference type="ARBA" id="ARBA00022729"/>
    </source>
</evidence>
<evidence type="ECO:0000256" key="7">
    <source>
        <dbReference type="ARBA" id="ARBA00023157"/>
    </source>
</evidence>
<sequence length="345" mass="39268">MRSALLYTFVVFVLTYTRVAANPLSDKAIKRINSKQKIWTAGRNFPEQTSRKYISNLAGTLKDDTQQNLQLINHPIDLTVELPDSFDPRDKWSKCTSLNEIRDQGACASCWAVAAVAAMTDRYCIFSKEKQQFHFSAEDLISCCETCGLGCVKGLHFAAWEYWTKLGLVSGGNYNSSEGCKPYNTPPGENFETEEMPSSSRIVDISSCKMFCESSYNVKYRNDKRYGDRAYIIERNENQIKIELYFNGPVEGVMEVYTDFLNYKYGVYNYTEGESIGHHSVKILGWGEEHGHKYWLVANTWGKGWGDEGFFKIIRGVNHCGIEDSIVAGEPIIFSLSLKKEVYKF</sequence>
<comment type="similarity">
    <text evidence="1">Belongs to the peptidase C1 family.</text>
</comment>
<dbReference type="CDD" id="cd02620">
    <property type="entry name" value="Peptidase_C1A_CathepsinB"/>
    <property type="match status" value="1"/>
</dbReference>
<evidence type="ECO:0000313" key="11">
    <source>
        <dbReference type="Proteomes" id="UP000648187"/>
    </source>
</evidence>
<dbReference type="InterPro" id="IPR038765">
    <property type="entry name" value="Papain-like_cys_pep_sf"/>
</dbReference>
<comment type="caution">
    <text evidence="10">The sequence shown here is derived from an EMBL/GenBank/DDBJ whole genome shotgun (WGS) entry which is preliminary data.</text>
</comment>
<evidence type="ECO:0000313" key="10">
    <source>
        <dbReference type="EMBL" id="KAF9424104.1"/>
    </source>
</evidence>
<keyword evidence="2" id="KW-0645">Protease</keyword>
<dbReference type="PROSITE" id="PS00639">
    <property type="entry name" value="THIOL_PROTEASE_HIS"/>
    <property type="match status" value="1"/>
</dbReference>
<feature type="domain" description="Peptidase C1A papain C-terminal" evidence="9">
    <location>
        <begin position="82"/>
        <end position="330"/>
    </location>
</feature>
<keyword evidence="11" id="KW-1185">Reference proteome</keyword>
<dbReference type="PRINTS" id="PR00705">
    <property type="entry name" value="PAPAIN"/>
</dbReference>
<protein>
    <recommendedName>
        <fullName evidence="9">Peptidase C1A papain C-terminal domain-containing protein</fullName>
    </recommendedName>
</protein>
<evidence type="ECO:0000256" key="8">
    <source>
        <dbReference type="SAM" id="SignalP"/>
    </source>
</evidence>
<dbReference type="InterPro" id="IPR025660">
    <property type="entry name" value="Pept_his_AS"/>
</dbReference>
<dbReference type="Gene3D" id="3.90.70.10">
    <property type="entry name" value="Cysteine proteinases"/>
    <property type="match status" value="1"/>
</dbReference>
<dbReference type="GO" id="GO:0006508">
    <property type="term" value="P:proteolysis"/>
    <property type="evidence" value="ECO:0007669"/>
    <property type="project" value="UniProtKB-KW"/>
</dbReference>
<dbReference type="SUPFAM" id="SSF54001">
    <property type="entry name" value="Cysteine proteinases"/>
    <property type="match status" value="1"/>
</dbReference>
<keyword evidence="4" id="KW-0378">Hydrolase</keyword>
<keyword evidence="6" id="KW-0865">Zymogen</keyword>
<keyword evidence="5" id="KW-0788">Thiol protease</keyword>
<dbReference type="Pfam" id="PF08127">
    <property type="entry name" value="Propeptide_C1"/>
    <property type="match status" value="1"/>
</dbReference>
<dbReference type="SMART" id="SM00645">
    <property type="entry name" value="Pept_C1"/>
    <property type="match status" value="1"/>
</dbReference>
<dbReference type="InterPro" id="IPR025661">
    <property type="entry name" value="Pept_asp_AS"/>
</dbReference>
<dbReference type="AlphaFoldDB" id="A0A835GQT4"/>